<name>A0AAV3R2L2_LITER</name>
<evidence type="ECO:0000313" key="3">
    <source>
        <dbReference type="Proteomes" id="UP001454036"/>
    </source>
</evidence>
<comment type="caution">
    <text evidence="2">The sequence shown here is derived from an EMBL/GenBank/DDBJ whole genome shotgun (WGS) entry which is preliminary data.</text>
</comment>
<evidence type="ECO:0000256" key="1">
    <source>
        <dbReference type="SAM" id="MobiDB-lite"/>
    </source>
</evidence>
<organism evidence="2 3">
    <name type="scientific">Lithospermum erythrorhizon</name>
    <name type="common">Purple gromwell</name>
    <name type="synonym">Lithospermum officinale var. erythrorhizon</name>
    <dbReference type="NCBI Taxonomy" id="34254"/>
    <lineage>
        <taxon>Eukaryota</taxon>
        <taxon>Viridiplantae</taxon>
        <taxon>Streptophyta</taxon>
        <taxon>Embryophyta</taxon>
        <taxon>Tracheophyta</taxon>
        <taxon>Spermatophyta</taxon>
        <taxon>Magnoliopsida</taxon>
        <taxon>eudicotyledons</taxon>
        <taxon>Gunneridae</taxon>
        <taxon>Pentapetalae</taxon>
        <taxon>asterids</taxon>
        <taxon>lamiids</taxon>
        <taxon>Boraginales</taxon>
        <taxon>Boraginaceae</taxon>
        <taxon>Boraginoideae</taxon>
        <taxon>Lithospermeae</taxon>
        <taxon>Lithospermum</taxon>
    </lineage>
</organism>
<dbReference type="AlphaFoldDB" id="A0AAV3R2L2"/>
<dbReference type="PANTHER" id="PTHR36968">
    <property type="entry name" value="HOMEOBOX-DDT DOMAIN PROTEIN RLT2"/>
    <property type="match status" value="1"/>
</dbReference>
<gene>
    <name evidence="2" type="ORF">LIER_24819</name>
</gene>
<feature type="region of interest" description="Disordered" evidence="1">
    <location>
        <begin position="1"/>
        <end position="36"/>
    </location>
</feature>
<keyword evidence="3" id="KW-1185">Reference proteome</keyword>
<reference evidence="2 3" key="1">
    <citation type="submission" date="2024-01" db="EMBL/GenBank/DDBJ databases">
        <title>The complete chloroplast genome sequence of Lithospermum erythrorhizon: insights into the phylogenetic relationship among Boraginaceae species and the maternal lineages of purple gromwells.</title>
        <authorList>
            <person name="Okada T."/>
            <person name="Watanabe K."/>
        </authorList>
    </citation>
    <scope>NUCLEOTIDE SEQUENCE [LARGE SCALE GENOMIC DNA]</scope>
</reference>
<dbReference type="GO" id="GO:0006357">
    <property type="term" value="P:regulation of transcription by RNA polymerase II"/>
    <property type="evidence" value="ECO:0007669"/>
    <property type="project" value="InterPro"/>
</dbReference>
<accession>A0AAV3R2L2</accession>
<feature type="compositionally biased region" description="Polar residues" evidence="1">
    <location>
        <begin position="10"/>
        <end position="30"/>
    </location>
</feature>
<dbReference type="EMBL" id="BAABME010007312">
    <property type="protein sequence ID" value="GAA0170594.1"/>
    <property type="molecule type" value="Genomic_DNA"/>
</dbReference>
<protein>
    <submittedName>
        <fullName evidence="2">Uncharacterized protein</fullName>
    </submittedName>
</protein>
<sequence length="352" mass="40775">MAARKKHEQYYQTQKNTNSAQNGNLNTITSIGKKRKKQKQPLQQVFMFEKDYRTRLQEVVYSKDYIFSKIFRKDGPPLGDNFDSLPPHAFLHCNKRDSKNVHRACQEHQRVFKRRKLWMPAVDERTCLQTDDPLQKHGIGKGLMTLKSSLTRAHGMGKGLMARSNVSTREHGIGKGLMTVWRTNPNAGDIPADFLLCESQTRKRKKKQQRRQLIAKKIVNKALEKRKPCLRSRKVVRQKVKRWKQPWECKCELSLEGGRSQIDQQDIYAMLVDDEELELQELQAGPNPFTCSAHLSTNGLHGCPLCKDLLAKFPPDSVKMKLPLHEQPWDSSPELVKKFFKVFKEMIHILCS</sequence>
<proteinExistence type="predicted"/>
<dbReference type="PANTHER" id="PTHR36968:SF8">
    <property type="entry name" value="HOMEOBOX-DDT DOMAIN PROTEIN RLT3 ISOFORM X1"/>
    <property type="match status" value="1"/>
</dbReference>
<dbReference type="InterPro" id="IPR044977">
    <property type="entry name" value="RLT1-3"/>
</dbReference>
<evidence type="ECO:0000313" key="2">
    <source>
        <dbReference type="EMBL" id="GAA0170594.1"/>
    </source>
</evidence>
<dbReference type="Proteomes" id="UP001454036">
    <property type="component" value="Unassembled WGS sequence"/>
</dbReference>